<evidence type="ECO:0000313" key="3">
    <source>
        <dbReference type="Proteomes" id="UP000326396"/>
    </source>
</evidence>
<keyword evidence="3" id="KW-1185">Reference proteome</keyword>
<organism evidence="2 3">
    <name type="scientific">Mikania micrantha</name>
    <name type="common">bitter vine</name>
    <dbReference type="NCBI Taxonomy" id="192012"/>
    <lineage>
        <taxon>Eukaryota</taxon>
        <taxon>Viridiplantae</taxon>
        <taxon>Streptophyta</taxon>
        <taxon>Embryophyta</taxon>
        <taxon>Tracheophyta</taxon>
        <taxon>Spermatophyta</taxon>
        <taxon>Magnoliopsida</taxon>
        <taxon>eudicotyledons</taxon>
        <taxon>Gunneridae</taxon>
        <taxon>Pentapetalae</taxon>
        <taxon>asterids</taxon>
        <taxon>campanulids</taxon>
        <taxon>Asterales</taxon>
        <taxon>Asteraceae</taxon>
        <taxon>Asteroideae</taxon>
        <taxon>Heliantheae alliance</taxon>
        <taxon>Eupatorieae</taxon>
        <taxon>Mikania</taxon>
    </lineage>
</organism>
<sequence>MCPTTNTQFVYHLLPSVTISESRSPILIPPPNSRNPKHYFSDRQAIAEAIEPRKLSGNHRPANALYSAGPTTERPATSTSQVTNEWQRIC</sequence>
<feature type="region of interest" description="Disordered" evidence="1">
    <location>
        <begin position="54"/>
        <end position="90"/>
    </location>
</feature>
<evidence type="ECO:0000256" key="1">
    <source>
        <dbReference type="SAM" id="MobiDB-lite"/>
    </source>
</evidence>
<protein>
    <submittedName>
        <fullName evidence="2">Uncharacterized protein</fullName>
    </submittedName>
</protein>
<evidence type="ECO:0000313" key="2">
    <source>
        <dbReference type="EMBL" id="KAD7477375.1"/>
    </source>
</evidence>
<dbReference type="Proteomes" id="UP000326396">
    <property type="component" value="Linkage Group LG1"/>
</dbReference>
<proteinExistence type="predicted"/>
<comment type="caution">
    <text evidence="2">The sequence shown here is derived from an EMBL/GenBank/DDBJ whole genome shotgun (WGS) entry which is preliminary data.</text>
</comment>
<dbReference type="AlphaFoldDB" id="A0A5N6PYB9"/>
<accession>A0A5N6PYB9</accession>
<reference evidence="2 3" key="1">
    <citation type="submission" date="2019-05" db="EMBL/GenBank/DDBJ databases">
        <title>Mikania micrantha, genome provides insights into the molecular mechanism of rapid growth.</title>
        <authorList>
            <person name="Liu B."/>
        </authorList>
    </citation>
    <scope>NUCLEOTIDE SEQUENCE [LARGE SCALE GENOMIC DNA]</scope>
    <source>
        <strain evidence="2">NLD-2019</strain>
        <tissue evidence="2">Leaf</tissue>
    </source>
</reference>
<name>A0A5N6PYB9_9ASTR</name>
<gene>
    <name evidence="2" type="ORF">E3N88_00511</name>
</gene>
<dbReference type="EMBL" id="SZYD01000001">
    <property type="protein sequence ID" value="KAD7477375.1"/>
    <property type="molecule type" value="Genomic_DNA"/>
</dbReference>
<feature type="compositionally biased region" description="Polar residues" evidence="1">
    <location>
        <begin position="74"/>
        <end position="90"/>
    </location>
</feature>